<keyword evidence="3" id="KW-0732">Signal</keyword>
<keyword evidence="2" id="KW-0472">Membrane</keyword>
<feature type="signal peptide" evidence="3">
    <location>
        <begin position="1"/>
        <end position="29"/>
    </location>
</feature>
<evidence type="ECO:0000256" key="3">
    <source>
        <dbReference type="SAM" id="SignalP"/>
    </source>
</evidence>
<gene>
    <name evidence="4" type="ORF">FHX71_002474</name>
</gene>
<comment type="caution">
    <text evidence="4">The sequence shown here is derived from an EMBL/GenBank/DDBJ whole genome shotgun (WGS) entry which is preliminary data.</text>
</comment>
<feature type="transmembrane region" description="Helical" evidence="2">
    <location>
        <begin position="334"/>
        <end position="355"/>
    </location>
</feature>
<dbReference type="Proteomes" id="UP000540568">
    <property type="component" value="Unassembled WGS sequence"/>
</dbReference>
<keyword evidence="5" id="KW-1185">Reference proteome</keyword>
<evidence type="ECO:0000313" key="5">
    <source>
        <dbReference type="Proteomes" id="UP000540568"/>
    </source>
</evidence>
<keyword evidence="2" id="KW-1133">Transmembrane helix</keyword>
<protein>
    <recommendedName>
        <fullName evidence="6">DUF916 domain-containing protein</fullName>
    </recommendedName>
</protein>
<proteinExistence type="predicted"/>
<organism evidence="4 5">
    <name type="scientific">Promicromonospora sukumoe</name>
    <dbReference type="NCBI Taxonomy" id="88382"/>
    <lineage>
        <taxon>Bacteria</taxon>
        <taxon>Bacillati</taxon>
        <taxon>Actinomycetota</taxon>
        <taxon>Actinomycetes</taxon>
        <taxon>Micrococcales</taxon>
        <taxon>Promicromonosporaceae</taxon>
        <taxon>Promicromonospora</taxon>
    </lineage>
</organism>
<feature type="compositionally biased region" description="Basic and acidic residues" evidence="1">
    <location>
        <begin position="392"/>
        <end position="401"/>
    </location>
</feature>
<reference evidence="4 5" key="1">
    <citation type="submission" date="2020-07" db="EMBL/GenBank/DDBJ databases">
        <title>Sequencing the genomes of 1000 actinobacteria strains.</title>
        <authorList>
            <person name="Klenk H.-P."/>
        </authorList>
    </citation>
    <scope>NUCLEOTIDE SEQUENCE [LARGE SCALE GENOMIC DNA]</scope>
    <source>
        <strain evidence="4 5">DSM 44121</strain>
    </source>
</reference>
<accession>A0A7W3J933</accession>
<feature type="compositionally biased region" description="Low complexity" evidence="1">
    <location>
        <begin position="380"/>
        <end position="391"/>
    </location>
</feature>
<dbReference type="RefSeq" id="WP_182616595.1">
    <property type="nucleotide sequence ID" value="NZ_BAAATF010000003.1"/>
</dbReference>
<evidence type="ECO:0000313" key="4">
    <source>
        <dbReference type="EMBL" id="MBA8808532.1"/>
    </source>
</evidence>
<feature type="chain" id="PRO_5030676185" description="DUF916 domain-containing protein" evidence="3">
    <location>
        <begin position="30"/>
        <end position="401"/>
    </location>
</feature>
<evidence type="ECO:0000256" key="2">
    <source>
        <dbReference type="SAM" id="Phobius"/>
    </source>
</evidence>
<feature type="region of interest" description="Disordered" evidence="1">
    <location>
        <begin position="380"/>
        <end position="401"/>
    </location>
</feature>
<keyword evidence="2" id="KW-0812">Transmembrane</keyword>
<evidence type="ECO:0008006" key="6">
    <source>
        <dbReference type="Google" id="ProtNLM"/>
    </source>
</evidence>
<evidence type="ECO:0000256" key="1">
    <source>
        <dbReference type="SAM" id="MobiDB-lite"/>
    </source>
</evidence>
<sequence length="401" mass="40714">MTVPRPLARGVLAAGVLAALAGPVASAHAVPVPAVPVLAVDDREVTWSVQPAGPEGPDGRTELTYDVEPGTTVSDWVSVSNFSDRPATFRVYASDATTDYRTGAFTLVAADQASTGLGSWTAVDSGPAVCPDSGDDAEATCAAGVGAVVELEPGARADVPFTITVPHDATPGDHAAGIVASFRSRAADGDGSAVQVEQRVGTRIYLRVDGPVQPELTVTGTVAGFDGVANPFGAGTATAGFDLTNTGNTRISGEPEVRVSGPFGIDLGAVDVEPVRNLVPGGTAHVVAEVPGVVPALLLFADVTVTPVAVERTGSGPDDVLPAPARASAQAWAVPWPTAAIVLLVAGGVWAVVVWRRRSRRLLAEDLAAYTERVRAEALAGPAAGAPGAPGDVHRESEALR</sequence>
<dbReference type="EMBL" id="JACGWV010000001">
    <property type="protein sequence ID" value="MBA8808532.1"/>
    <property type="molecule type" value="Genomic_DNA"/>
</dbReference>
<name>A0A7W3J933_9MICO</name>
<dbReference type="AlphaFoldDB" id="A0A7W3J933"/>